<gene>
    <name evidence="1" type="ORF">BLGHR1_17133</name>
</gene>
<dbReference type="VEuPathDB" id="FungiDB:BLGHR1_17133"/>
<organism evidence="1 2">
    <name type="scientific">Blumeria hordei</name>
    <name type="common">Barley powdery mildew</name>
    <name type="synonym">Blumeria graminis f. sp. hordei</name>
    <dbReference type="NCBI Taxonomy" id="2867405"/>
    <lineage>
        <taxon>Eukaryota</taxon>
        <taxon>Fungi</taxon>
        <taxon>Dikarya</taxon>
        <taxon>Ascomycota</taxon>
        <taxon>Pezizomycotina</taxon>
        <taxon>Leotiomycetes</taxon>
        <taxon>Erysiphales</taxon>
        <taxon>Erysiphaceae</taxon>
        <taxon>Blumeria</taxon>
    </lineage>
</organism>
<evidence type="ECO:0000313" key="2">
    <source>
        <dbReference type="Proteomes" id="UP000275772"/>
    </source>
</evidence>
<dbReference type="AlphaFoldDB" id="A0A383V2V8"/>
<proteinExistence type="predicted"/>
<sequence length="188" mass="20752">MSAAILKTSFSYNTMRPCWLSQLSPTPARNFSHQQKPSSSGKLLNSFYRPVITTSSRYFKPKQTSSVIHRPAIRLLSNASGSSIQEFQITEPKSANLHNSSIDFFFLPCSTGYSRPISNLRVPLLPDNFTPTRSADIGHPFETSDDAFTRSKLIVVASHPMNVLHASKCDVICNDSSDAQTNQIAGIL</sequence>
<accession>A0A383V2V8</accession>
<name>A0A383V2V8_BLUHO</name>
<reference evidence="1 2" key="1">
    <citation type="submission" date="2017-11" db="EMBL/GenBank/DDBJ databases">
        <authorList>
            <person name="Kracher B."/>
        </authorList>
    </citation>
    <scope>NUCLEOTIDE SEQUENCE [LARGE SCALE GENOMIC DNA]</scope>
    <source>
        <strain evidence="1 2">RACE1</strain>
    </source>
</reference>
<dbReference type="Proteomes" id="UP000275772">
    <property type="component" value="Unassembled WGS sequence"/>
</dbReference>
<evidence type="ECO:0000313" key="1">
    <source>
        <dbReference type="EMBL" id="SZF06329.1"/>
    </source>
</evidence>
<protein>
    <submittedName>
        <fullName evidence="1">Uncharacterized protein</fullName>
    </submittedName>
</protein>
<dbReference type="EMBL" id="UNSH01000090">
    <property type="protein sequence ID" value="SZF06329.1"/>
    <property type="molecule type" value="Genomic_DNA"/>
</dbReference>